<feature type="transmembrane region" description="Helical" evidence="7">
    <location>
        <begin position="284"/>
        <end position="301"/>
    </location>
</feature>
<proteinExistence type="predicted"/>
<organism evidence="9 10">
    <name type="scientific">Williamsia sterculiae</name>
    <dbReference type="NCBI Taxonomy" id="1344003"/>
    <lineage>
        <taxon>Bacteria</taxon>
        <taxon>Bacillati</taxon>
        <taxon>Actinomycetota</taxon>
        <taxon>Actinomycetes</taxon>
        <taxon>Mycobacteriales</taxon>
        <taxon>Nocardiaceae</taxon>
        <taxon>Williamsia</taxon>
    </lineage>
</organism>
<dbReference type="GO" id="GO:0005886">
    <property type="term" value="C:plasma membrane"/>
    <property type="evidence" value="ECO:0007669"/>
    <property type="project" value="UniProtKB-SubCell"/>
</dbReference>
<feature type="transmembrane region" description="Helical" evidence="7">
    <location>
        <begin position="218"/>
        <end position="242"/>
    </location>
</feature>
<evidence type="ECO:0000313" key="9">
    <source>
        <dbReference type="EMBL" id="SIS16632.1"/>
    </source>
</evidence>
<dbReference type="AlphaFoldDB" id="A0A1N7GVP4"/>
<name>A0A1N7GVP4_9NOCA</name>
<dbReference type="Pfam" id="PF05977">
    <property type="entry name" value="MFS_3"/>
    <property type="match status" value="1"/>
</dbReference>
<dbReference type="RefSeq" id="WP_076481300.1">
    <property type="nucleotide sequence ID" value="NZ_FTNT01000010.1"/>
</dbReference>
<keyword evidence="2" id="KW-0813">Transport</keyword>
<feature type="transmembrane region" description="Helical" evidence="7">
    <location>
        <begin position="42"/>
        <end position="64"/>
    </location>
</feature>
<dbReference type="InterPro" id="IPR020846">
    <property type="entry name" value="MFS_dom"/>
</dbReference>
<sequence>MLVSLGVRNYRLWAGGQVVSLIGTWMQRIAQDWLVLHLSGSSGLAVGIVMALQFGPTAVLSVPAGALADRFDKRRLLLITQTSMAVCALVLGLLDTSGVVTLIQVYVLALALGCISAIDSPIRQSFTIEMVGPAQLPNAVALNSMTFNLARIIGPAIAGVLITVLGTGPVFLLNAVSSVAVIAGLLAMRTDELQRPPRAAAGNSIRSGLRYVRDNPQLVVVLTTVFMVSTFGMNFPLSLALLTANTFHGSAGGYGLLSTMLAVGTLSGATMAARRSSPARLRQFLVAALAFGVLEVVVGVMPTYWLVAVMLVPVGAAVLTFSTSAMNIVQLSVDSEMRGRVMGVYMLCFLGGTPLGSPVLGWLAGVTDPRAPLVVGGVISAVSVLVCVLLVWRRDRQKKVPENGRRSVENA</sequence>
<accession>A0A1N7GVP4</accession>
<protein>
    <submittedName>
        <fullName evidence="9">Predicted arabinose efflux permease, MFS family</fullName>
    </submittedName>
</protein>
<dbReference type="Proteomes" id="UP000186218">
    <property type="component" value="Unassembled WGS sequence"/>
</dbReference>
<evidence type="ECO:0000256" key="1">
    <source>
        <dbReference type="ARBA" id="ARBA00004651"/>
    </source>
</evidence>
<keyword evidence="10" id="KW-1185">Reference proteome</keyword>
<dbReference type="GO" id="GO:0022857">
    <property type="term" value="F:transmembrane transporter activity"/>
    <property type="evidence" value="ECO:0007669"/>
    <property type="project" value="InterPro"/>
</dbReference>
<keyword evidence="3" id="KW-1003">Cell membrane</keyword>
<dbReference type="PANTHER" id="PTHR23513:SF11">
    <property type="entry name" value="STAPHYLOFERRIN A TRANSPORTER"/>
    <property type="match status" value="1"/>
</dbReference>
<keyword evidence="6 7" id="KW-0472">Membrane</keyword>
<dbReference type="InterPro" id="IPR036259">
    <property type="entry name" value="MFS_trans_sf"/>
</dbReference>
<evidence type="ECO:0000313" key="10">
    <source>
        <dbReference type="Proteomes" id="UP000186218"/>
    </source>
</evidence>
<dbReference type="Gene3D" id="1.20.1250.20">
    <property type="entry name" value="MFS general substrate transporter like domains"/>
    <property type="match status" value="1"/>
</dbReference>
<keyword evidence="4 7" id="KW-0812">Transmembrane</keyword>
<feature type="transmembrane region" description="Helical" evidence="7">
    <location>
        <begin position="341"/>
        <end position="365"/>
    </location>
</feature>
<evidence type="ECO:0000256" key="3">
    <source>
        <dbReference type="ARBA" id="ARBA00022475"/>
    </source>
</evidence>
<dbReference type="OrthoDB" id="9775268at2"/>
<dbReference type="PROSITE" id="PS50850">
    <property type="entry name" value="MFS"/>
    <property type="match status" value="1"/>
</dbReference>
<dbReference type="CDD" id="cd06173">
    <property type="entry name" value="MFS_MefA_like"/>
    <property type="match status" value="1"/>
</dbReference>
<gene>
    <name evidence="9" type="ORF">SAMN05445060_3142</name>
</gene>
<feature type="transmembrane region" description="Helical" evidence="7">
    <location>
        <begin position="12"/>
        <end position="30"/>
    </location>
</feature>
<comment type="subcellular location">
    <subcellularLocation>
        <location evidence="1">Cell membrane</location>
        <topology evidence="1">Multi-pass membrane protein</topology>
    </subcellularLocation>
</comment>
<evidence type="ECO:0000256" key="7">
    <source>
        <dbReference type="SAM" id="Phobius"/>
    </source>
</evidence>
<keyword evidence="5 7" id="KW-1133">Transmembrane helix</keyword>
<feature type="transmembrane region" description="Helical" evidence="7">
    <location>
        <begin position="139"/>
        <end position="164"/>
    </location>
</feature>
<evidence type="ECO:0000256" key="2">
    <source>
        <dbReference type="ARBA" id="ARBA00022448"/>
    </source>
</evidence>
<evidence type="ECO:0000259" key="8">
    <source>
        <dbReference type="PROSITE" id="PS50850"/>
    </source>
</evidence>
<dbReference type="STRING" id="1344003.SAMN05445060_3142"/>
<feature type="transmembrane region" description="Helical" evidence="7">
    <location>
        <begin position="371"/>
        <end position="392"/>
    </location>
</feature>
<evidence type="ECO:0000256" key="6">
    <source>
        <dbReference type="ARBA" id="ARBA00023136"/>
    </source>
</evidence>
<dbReference type="PANTHER" id="PTHR23513">
    <property type="entry name" value="INTEGRAL MEMBRANE EFFLUX PROTEIN-RELATED"/>
    <property type="match status" value="1"/>
</dbReference>
<reference evidence="9 10" key="1">
    <citation type="submission" date="2017-01" db="EMBL/GenBank/DDBJ databases">
        <authorList>
            <person name="Mah S.A."/>
            <person name="Swanson W.J."/>
            <person name="Moy G.W."/>
            <person name="Vacquier V.D."/>
        </authorList>
    </citation>
    <scope>NUCLEOTIDE SEQUENCE [LARGE SCALE GENOMIC DNA]</scope>
    <source>
        <strain evidence="9 10">CPCC 203464</strain>
    </source>
</reference>
<evidence type="ECO:0000256" key="5">
    <source>
        <dbReference type="ARBA" id="ARBA00022989"/>
    </source>
</evidence>
<feature type="transmembrane region" description="Helical" evidence="7">
    <location>
        <begin position="254"/>
        <end position="272"/>
    </location>
</feature>
<dbReference type="InterPro" id="IPR010290">
    <property type="entry name" value="TM_effector"/>
</dbReference>
<evidence type="ECO:0000256" key="4">
    <source>
        <dbReference type="ARBA" id="ARBA00022692"/>
    </source>
</evidence>
<feature type="domain" description="Major facilitator superfamily (MFS) profile" evidence="8">
    <location>
        <begin position="1"/>
        <end position="395"/>
    </location>
</feature>
<feature type="transmembrane region" description="Helical" evidence="7">
    <location>
        <begin position="307"/>
        <end position="329"/>
    </location>
</feature>
<dbReference type="SUPFAM" id="SSF103473">
    <property type="entry name" value="MFS general substrate transporter"/>
    <property type="match status" value="1"/>
</dbReference>
<dbReference type="EMBL" id="FTNT01000010">
    <property type="protein sequence ID" value="SIS16632.1"/>
    <property type="molecule type" value="Genomic_DNA"/>
</dbReference>